<dbReference type="AlphaFoldDB" id="A0A0P5SIB9"/>
<feature type="domain" description="C-type lectin" evidence="3">
    <location>
        <begin position="163"/>
        <end position="276"/>
    </location>
</feature>
<dbReference type="InterPro" id="IPR016187">
    <property type="entry name" value="CTDL_fold"/>
</dbReference>
<evidence type="ECO:0000313" key="4">
    <source>
        <dbReference type="EMBL" id="JAL56367.1"/>
    </source>
</evidence>
<accession>A0A0P5SIB9</accession>
<dbReference type="PANTHER" id="PTHR22802:SF465">
    <property type="entry name" value="AT17652P-RELATED"/>
    <property type="match status" value="1"/>
</dbReference>
<proteinExistence type="predicted"/>
<dbReference type="CDD" id="cd00037">
    <property type="entry name" value="CLECT"/>
    <property type="match status" value="1"/>
</dbReference>
<organism evidence="4">
    <name type="scientific">Daphnia magna</name>
    <dbReference type="NCBI Taxonomy" id="35525"/>
    <lineage>
        <taxon>Eukaryota</taxon>
        <taxon>Metazoa</taxon>
        <taxon>Ecdysozoa</taxon>
        <taxon>Arthropoda</taxon>
        <taxon>Crustacea</taxon>
        <taxon>Branchiopoda</taxon>
        <taxon>Diplostraca</taxon>
        <taxon>Cladocera</taxon>
        <taxon>Anomopoda</taxon>
        <taxon>Daphniidae</taxon>
        <taxon>Daphnia</taxon>
    </lineage>
</organism>
<keyword evidence="4" id="KW-0430">Lectin</keyword>
<keyword evidence="2" id="KW-0732">Signal</keyword>
<evidence type="ECO:0000256" key="1">
    <source>
        <dbReference type="ARBA" id="ARBA00023157"/>
    </source>
</evidence>
<feature type="chain" id="PRO_5007423423" evidence="2">
    <location>
        <begin position="32"/>
        <end position="287"/>
    </location>
</feature>
<name>A0A0P5SIB9_9CRUS</name>
<dbReference type="InterPro" id="IPR001304">
    <property type="entry name" value="C-type_lectin-like"/>
</dbReference>
<sequence length="287" mass="32267">MSTHSTMACKMMKIIPIFFILLATLLSSSYGNAIVSPLCGGRVFVGYTIVVEAPIHENCHWDIQTQEDRILVITAVNGNLKEAQEFLAIHDGSGKDSPILLVENQKTHERSRKDLPEAVYTTQSTASIRLKKAPTSNLQLKIQKAVICPFNLGTESQCGRVIDDVSCYCATFTKRSQVSQRTYCYNHNMKLLSLETYEKEQAIHVAWGYEARFWTSLTDAIDEGTWYWESTDTALFPGYSNWCNRQPDDAGAFGGEDCMFTNYETNGCWNDGDCEKDEFDAICQAIP</sequence>
<dbReference type="EMBL" id="GDIQ01095359">
    <property type="protein sequence ID" value="JAL56367.1"/>
    <property type="molecule type" value="Transcribed_RNA"/>
</dbReference>
<dbReference type="EMBL" id="GDIQ01093263">
    <property type="protein sequence ID" value="JAL58463.1"/>
    <property type="molecule type" value="Transcribed_RNA"/>
</dbReference>
<protein>
    <submittedName>
        <fullName evidence="4">C-type lectin ctl-mannose binding</fullName>
    </submittedName>
</protein>
<evidence type="ECO:0000259" key="3">
    <source>
        <dbReference type="PROSITE" id="PS50041"/>
    </source>
</evidence>
<dbReference type="SUPFAM" id="SSF56436">
    <property type="entry name" value="C-type lectin-like"/>
    <property type="match status" value="1"/>
</dbReference>
<dbReference type="InterPro" id="IPR016186">
    <property type="entry name" value="C-type_lectin-like/link_sf"/>
</dbReference>
<dbReference type="PROSITE" id="PS00615">
    <property type="entry name" value="C_TYPE_LECTIN_1"/>
    <property type="match status" value="1"/>
</dbReference>
<dbReference type="OrthoDB" id="2142683at2759"/>
<dbReference type="InterPro" id="IPR051004">
    <property type="entry name" value="DC-SIGN_domain-containing"/>
</dbReference>
<dbReference type="Gene3D" id="3.10.100.10">
    <property type="entry name" value="Mannose-Binding Protein A, subunit A"/>
    <property type="match status" value="1"/>
</dbReference>
<reference evidence="4" key="1">
    <citation type="submission" date="2015-10" db="EMBL/GenBank/DDBJ databases">
        <title>EvidentialGene: Evidence-directed Construction of Complete mRNA Transcriptomes without Genomes.</title>
        <authorList>
            <person name="Gilbert D.G."/>
        </authorList>
    </citation>
    <scope>NUCLEOTIDE SEQUENCE</scope>
</reference>
<dbReference type="Pfam" id="PF00059">
    <property type="entry name" value="Lectin_C"/>
    <property type="match status" value="1"/>
</dbReference>
<dbReference type="SMART" id="SM00034">
    <property type="entry name" value="CLECT"/>
    <property type="match status" value="1"/>
</dbReference>
<dbReference type="SUPFAM" id="SSF49854">
    <property type="entry name" value="Spermadhesin, CUB domain"/>
    <property type="match status" value="1"/>
</dbReference>
<dbReference type="PROSITE" id="PS50041">
    <property type="entry name" value="C_TYPE_LECTIN_2"/>
    <property type="match status" value="1"/>
</dbReference>
<feature type="signal peptide" evidence="2">
    <location>
        <begin position="1"/>
        <end position="31"/>
    </location>
</feature>
<dbReference type="InterPro" id="IPR018378">
    <property type="entry name" value="C-type_lectin_CS"/>
</dbReference>
<evidence type="ECO:0000256" key="2">
    <source>
        <dbReference type="SAM" id="SignalP"/>
    </source>
</evidence>
<keyword evidence="1" id="KW-1015">Disulfide bond</keyword>
<dbReference type="InterPro" id="IPR035914">
    <property type="entry name" value="Sperma_CUB_dom_sf"/>
</dbReference>
<dbReference type="GO" id="GO:0030246">
    <property type="term" value="F:carbohydrate binding"/>
    <property type="evidence" value="ECO:0007669"/>
    <property type="project" value="UniProtKB-KW"/>
</dbReference>
<dbReference type="PANTHER" id="PTHR22802">
    <property type="entry name" value="C-TYPE LECTIN SUPERFAMILY MEMBER"/>
    <property type="match status" value="1"/>
</dbReference>